<evidence type="ECO:0000313" key="2">
    <source>
        <dbReference type="Proteomes" id="UP001178507"/>
    </source>
</evidence>
<feature type="non-terminal residue" evidence="1">
    <location>
        <position position="193"/>
    </location>
</feature>
<reference evidence="1" key="1">
    <citation type="submission" date="2023-08" db="EMBL/GenBank/DDBJ databases">
        <authorList>
            <person name="Chen Y."/>
            <person name="Shah S."/>
            <person name="Dougan E. K."/>
            <person name="Thang M."/>
            <person name="Chan C."/>
        </authorList>
    </citation>
    <scope>NUCLEOTIDE SEQUENCE</scope>
</reference>
<accession>A0AA36IKC8</accession>
<comment type="caution">
    <text evidence="1">The sequence shown here is derived from an EMBL/GenBank/DDBJ whole genome shotgun (WGS) entry which is preliminary data.</text>
</comment>
<sequence>MPAQPYDITRDQTENLMHTLGFAKAVGLTLRVMATGLFFAAVPCNSYTFLSSGTHGRSEGRPFGRECYGFVHDGTVLAARVALLAALSIARQVQWFCENPLRTTVTYHPYIAHLLQMAPTQPTVVSWHMGNFGGWSAKPQVGFGNAGWMPWLQRPMRKGLRLLLKQRREFQGGKEMVKTTIKKNRAGEEVRQV</sequence>
<evidence type="ECO:0000313" key="1">
    <source>
        <dbReference type="EMBL" id="CAJ1389225.1"/>
    </source>
</evidence>
<gene>
    <name evidence="1" type="ORF">EVOR1521_LOCUS14890</name>
</gene>
<keyword evidence="2" id="KW-1185">Reference proteome</keyword>
<organism evidence="1 2">
    <name type="scientific">Effrenium voratum</name>
    <dbReference type="NCBI Taxonomy" id="2562239"/>
    <lineage>
        <taxon>Eukaryota</taxon>
        <taxon>Sar</taxon>
        <taxon>Alveolata</taxon>
        <taxon>Dinophyceae</taxon>
        <taxon>Suessiales</taxon>
        <taxon>Symbiodiniaceae</taxon>
        <taxon>Effrenium</taxon>
    </lineage>
</organism>
<proteinExistence type="predicted"/>
<dbReference type="Proteomes" id="UP001178507">
    <property type="component" value="Unassembled WGS sequence"/>
</dbReference>
<name>A0AA36IKC8_9DINO</name>
<dbReference type="EMBL" id="CAUJNA010001829">
    <property type="protein sequence ID" value="CAJ1389225.1"/>
    <property type="molecule type" value="Genomic_DNA"/>
</dbReference>
<protein>
    <submittedName>
        <fullName evidence="1">Uncharacterized protein</fullName>
    </submittedName>
</protein>
<dbReference type="AlphaFoldDB" id="A0AA36IKC8"/>